<evidence type="ECO:0000256" key="4">
    <source>
        <dbReference type="SAM" id="SignalP"/>
    </source>
</evidence>
<dbReference type="Gene3D" id="3.15.10.30">
    <property type="entry name" value="Haemolymph juvenile hormone binding protein"/>
    <property type="match status" value="2"/>
</dbReference>
<proteinExistence type="inferred from homology"/>
<evidence type="ECO:0000256" key="2">
    <source>
        <dbReference type="ARBA" id="ARBA00023108"/>
    </source>
</evidence>
<organism evidence="5 6">
    <name type="scientific">Glossina fuscipes</name>
    <dbReference type="NCBI Taxonomy" id="7396"/>
    <lineage>
        <taxon>Eukaryota</taxon>
        <taxon>Metazoa</taxon>
        <taxon>Ecdysozoa</taxon>
        <taxon>Arthropoda</taxon>
        <taxon>Hexapoda</taxon>
        <taxon>Insecta</taxon>
        <taxon>Pterygota</taxon>
        <taxon>Neoptera</taxon>
        <taxon>Endopterygota</taxon>
        <taxon>Diptera</taxon>
        <taxon>Brachycera</taxon>
        <taxon>Muscomorpha</taxon>
        <taxon>Hippoboscoidea</taxon>
        <taxon>Glossinidae</taxon>
        <taxon>Glossina</taxon>
    </lineage>
</organism>
<keyword evidence="2" id="KW-0090">Biological rhythms</keyword>
<feature type="chain" id="PRO_5038454557" evidence="4">
    <location>
        <begin position="26"/>
        <end position="536"/>
    </location>
</feature>
<keyword evidence="1 4" id="KW-0732">Signal</keyword>
<dbReference type="GO" id="GO:0005615">
    <property type="term" value="C:extracellular space"/>
    <property type="evidence" value="ECO:0007669"/>
    <property type="project" value="TreeGrafter"/>
</dbReference>
<dbReference type="PANTHER" id="PTHR11008:SF40">
    <property type="entry name" value="PROTEIN TAKEOUT"/>
    <property type="match status" value="1"/>
</dbReference>
<sequence>MLKKFAKLWFLLASSSLLYISNSNAVATLPADITRCRPGDTECIVRTSINVVRKYATSGYAAAAFPVIEPFRLKRLDISDGRGGSLSLKLNFRDVDVLGLSGVNFQRAVGFDKDPSSSKFELYGDLPKMVIRGKYTADGRILILPIRGEGDADITLDRPKFSVKFKPNLINKNGKTYLMVDKLKVLLEPRKTFVKLTNLFNGDQTLSSHMNQFLNENWFEIWSELQPSVQVAIAEIMKSILTNMFKRFAYDDIFENRTDSSIVGTSLSHSTNLLTDVLNKKTSSLGSKNMLTFSAKCLLIGLLCASLKAEFPNDPKPCNYGDSECIKKLFNYLVQEKKEGDSSINLLPIDPLIPEDIYITQGGDGPVQLNLTFSNSQILGLSKAVAKEVIGFGKDLATKHEVIFKMPRVTLVGNYAISGKILIFPVQGEGTCNVTMVDPEFHISFKGIPEEKDGNTFMKLTNFRLHPETKRVIYQFDNLFNGDKVLGDTVNKFVNENWKEVFDELRVPFDKSFGAVFKHIIDEVFNKYPYAKYFNE</sequence>
<accession>A0A9C6DYQ0</accession>
<gene>
    <name evidence="6" type="primary">LOC119640013</name>
</gene>
<evidence type="ECO:0000313" key="5">
    <source>
        <dbReference type="Proteomes" id="UP000092443"/>
    </source>
</evidence>
<dbReference type="InterPro" id="IPR010562">
    <property type="entry name" value="Haemolymph_juvenile_hormone-bd"/>
</dbReference>
<protein>
    <submittedName>
        <fullName evidence="6">Uncharacterized protein LOC119640013</fullName>
    </submittedName>
</protein>
<evidence type="ECO:0000256" key="1">
    <source>
        <dbReference type="ARBA" id="ARBA00022729"/>
    </source>
</evidence>
<dbReference type="InterPro" id="IPR038606">
    <property type="entry name" value="To_sf"/>
</dbReference>
<dbReference type="AlphaFoldDB" id="A0A9C6DYQ0"/>
<dbReference type="Proteomes" id="UP000092443">
    <property type="component" value="Unplaced"/>
</dbReference>
<evidence type="ECO:0000256" key="3">
    <source>
        <dbReference type="ARBA" id="ARBA00060902"/>
    </source>
</evidence>
<reference evidence="6" key="1">
    <citation type="submission" date="2025-08" db="UniProtKB">
        <authorList>
            <consortium name="RefSeq"/>
        </authorList>
    </citation>
    <scope>IDENTIFICATION</scope>
    <source>
        <tissue evidence="6">Whole body pupa</tissue>
    </source>
</reference>
<keyword evidence="5" id="KW-1185">Reference proteome</keyword>
<dbReference type="RefSeq" id="XP_037893719.1">
    <property type="nucleotide sequence ID" value="XM_038037791.1"/>
</dbReference>
<name>A0A9C6DYQ0_9MUSC</name>
<dbReference type="GeneID" id="119640013"/>
<dbReference type="PANTHER" id="PTHR11008">
    <property type="entry name" value="PROTEIN TAKEOUT-LIKE PROTEIN"/>
    <property type="match status" value="1"/>
</dbReference>
<comment type="similarity">
    <text evidence="3">Belongs to the TO family.</text>
</comment>
<dbReference type="GO" id="GO:0007623">
    <property type="term" value="P:circadian rhythm"/>
    <property type="evidence" value="ECO:0007669"/>
    <property type="project" value="UniProtKB-ARBA"/>
</dbReference>
<dbReference type="Pfam" id="PF06585">
    <property type="entry name" value="JHBP"/>
    <property type="match status" value="2"/>
</dbReference>
<feature type="signal peptide" evidence="4">
    <location>
        <begin position="1"/>
        <end position="25"/>
    </location>
</feature>
<evidence type="ECO:0000313" key="6">
    <source>
        <dbReference type="RefSeq" id="XP_037893719.1"/>
    </source>
</evidence>
<dbReference type="KEGG" id="gfs:119640013"/>
<dbReference type="FunFam" id="3.15.10.30:FF:000001">
    <property type="entry name" value="Takeout-like protein 1"/>
    <property type="match status" value="2"/>
</dbReference>
<dbReference type="SMART" id="SM00700">
    <property type="entry name" value="JHBP"/>
    <property type="match status" value="2"/>
</dbReference>